<evidence type="ECO:0000313" key="3">
    <source>
        <dbReference type="EMBL" id="OAQ56771.1"/>
    </source>
</evidence>
<reference evidence="3 4" key="1">
    <citation type="submission" date="2016-04" db="EMBL/GenBank/DDBJ databases">
        <title>Draft genome of an Enterococcus thailandicus strain isolated from bovine feces.</title>
        <authorList>
            <person name="Beukers A.G."/>
            <person name="Zaheer R."/>
            <person name="Goji N."/>
            <person name="Cook S.R."/>
            <person name="Amoako K."/>
            <person name="Chaves A.V."/>
            <person name="Ward M.P."/>
            <person name="Mcallister T.A."/>
        </authorList>
    </citation>
    <scope>NUCLEOTIDE SEQUENCE [LARGE SCALE GENOMIC DNA]</scope>
    <source>
        <strain evidence="3 4">F0711D 46</strain>
    </source>
</reference>
<dbReference type="OrthoDB" id="9797023at2"/>
<proteinExistence type="predicted"/>
<comment type="caution">
    <text evidence="3">The sequence shown here is derived from an EMBL/GenBank/DDBJ whole genome shotgun (WGS) entry which is preliminary data.</text>
</comment>
<keyword evidence="3" id="KW-0238">DNA-binding</keyword>
<dbReference type="AlphaFoldDB" id="A0A179EU91"/>
<name>A0A179EU91_ENTTH</name>
<dbReference type="Proteomes" id="UP000078516">
    <property type="component" value="Unassembled WGS sequence"/>
</dbReference>
<keyword evidence="4" id="KW-1185">Reference proteome</keyword>
<gene>
    <name evidence="2" type="primary">dps2</name>
    <name evidence="3" type="ORF">A6E74_11595</name>
    <name evidence="2" type="ORF">ETH01_12130</name>
</gene>
<dbReference type="EMBL" id="BJUG01000005">
    <property type="protein sequence ID" value="GEK36926.1"/>
    <property type="molecule type" value="Genomic_DNA"/>
</dbReference>
<dbReference type="InterPro" id="IPR008331">
    <property type="entry name" value="Ferritin_DPS_dom"/>
</dbReference>
<protein>
    <submittedName>
        <fullName evidence="2">DNA starvation/stationary phase protection protein</fullName>
    </submittedName>
    <submittedName>
        <fullName evidence="3">DNA-binding protein</fullName>
    </submittedName>
</protein>
<dbReference type="InterPro" id="IPR012347">
    <property type="entry name" value="Ferritin-like"/>
</dbReference>
<dbReference type="KEGG" id="eth:CK496_01600"/>
<dbReference type="RefSeq" id="WP_067481470.1">
    <property type="nucleotide sequence ID" value="NZ_BJUG01000005.1"/>
</dbReference>
<dbReference type="GO" id="GO:0008199">
    <property type="term" value="F:ferric iron binding"/>
    <property type="evidence" value="ECO:0007669"/>
    <property type="project" value="InterPro"/>
</dbReference>
<organism evidence="3 4">
    <name type="scientific">Enterococcus thailandicus</name>
    <dbReference type="NCBI Taxonomy" id="417368"/>
    <lineage>
        <taxon>Bacteria</taxon>
        <taxon>Bacillati</taxon>
        <taxon>Bacillota</taxon>
        <taxon>Bacilli</taxon>
        <taxon>Lactobacillales</taxon>
        <taxon>Enterococcaceae</taxon>
        <taxon>Enterococcus</taxon>
    </lineage>
</organism>
<evidence type="ECO:0000313" key="2">
    <source>
        <dbReference type="EMBL" id="GEK36926.1"/>
    </source>
</evidence>
<feature type="domain" description="Ferritin/DPS" evidence="1">
    <location>
        <begin position="27"/>
        <end position="166"/>
    </location>
</feature>
<sequence>MNSIQKYEQEKLQSEQDHHTPTAAAMISHILSNLVIHRTKLKQIRAYLKGNQRSYLETKLPTIIAKEDELFDELSQLVLDEGELIPTTTTEFVDYTMIKESGQLKYESPEKMLTEMVADFATQNLFVTRGIVLAEKENKYGLAEWLKGLYAWLNHQLYTWQSYLGNDIREGLMEEE</sequence>
<evidence type="ECO:0000259" key="1">
    <source>
        <dbReference type="Pfam" id="PF00210"/>
    </source>
</evidence>
<dbReference type="PATRIC" id="fig|417368.6.peg.1864"/>
<dbReference type="InterPro" id="IPR009078">
    <property type="entry name" value="Ferritin-like_SF"/>
</dbReference>
<accession>A0A179EU91</accession>
<dbReference type="EMBL" id="LWMN01000002">
    <property type="protein sequence ID" value="OAQ56771.1"/>
    <property type="molecule type" value="Genomic_DNA"/>
</dbReference>
<reference evidence="2 5" key="2">
    <citation type="submission" date="2019-07" db="EMBL/GenBank/DDBJ databases">
        <title>Whole genome shotgun sequence of Enterococcus thailandicus NBRC 101867.</title>
        <authorList>
            <person name="Hosoyama A."/>
            <person name="Uohara A."/>
            <person name="Ohji S."/>
            <person name="Ichikawa N."/>
        </authorList>
    </citation>
    <scope>NUCLEOTIDE SEQUENCE [LARGE SCALE GENOMIC DNA]</scope>
    <source>
        <strain evidence="2 5">NBRC 101867</strain>
    </source>
</reference>
<dbReference type="GO" id="GO:0003677">
    <property type="term" value="F:DNA binding"/>
    <property type="evidence" value="ECO:0007669"/>
    <property type="project" value="UniProtKB-KW"/>
</dbReference>
<dbReference type="Proteomes" id="UP000321361">
    <property type="component" value="Unassembled WGS sequence"/>
</dbReference>
<dbReference type="SUPFAM" id="SSF47240">
    <property type="entry name" value="Ferritin-like"/>
    <property type="match status" value="1"/>
</dbReference>
<evidence type="ECO:0000313" key="5">
    <source>
        <dbReference type="Proteomes" id="UP000321361"/>
    </source>
</evidence>
<dbReference type="GeneID" id="77486330"/>
<dbReference type="Gene3D" id="1.20.1260.10">
    <property type="match status" value="1"/>
</dbReference>
<evidence type="ECO:0000313" key="4">
    <source>
        <dbReference type="Proteomes" id="UP000078516"/>
    </source>
</evidence>
<dbReference type="Pfam" id="PF00210">
    <property type="entry name" value="Ferritin"/>
    <property type="match status" value="1"/>
</dbReference>